<dbReference type="RefSeq" id="WP_051598174.1">
    <property type="nucleotide sequence ID" value="NZ_AQQY01000012.1"/>
</dbReference>
<dbReference type="Proteomes" id="UP000024836">
    <property type="component" value="Unassembled WGS sequence"/>
</dbReference>
<dbReference type="EMBL" id="AQQY01000012">
    <property type="protein sequence ID" value="KCV81026.1"/>
    <property type="molecule type" value="Genomic_DNA"/>
</dbReference>
<evidence type="ECO:0000313" key="2">
    <source>
        <dbReference type="EMBL" id="KCV81026.1"/>
    </source>
</evidence>
<evidence type="ECO:0000256" key="1">
    <source>
        <dbReference type="SAM" id="SignalP"/>
    </source>
</evidence>
<evidence type="ECO:0008006" key="4">
    <source>
        <dbReference type="Google" id="ProtNLM"/>
    </source>
</evidence>
<accession>A0A058ZJN8</accession>
<keyword evidence="1" id="KW-0732">Signal</keyword>
<comment type="caution">
    <text evidence="2">The sequence shown here is derived from an EMBL/GenBank/DDBJ whole genome shotgun (WGS) entry which is preliminary data.</text>
</comment>
<feature type="chain" id="PRO_5001572231" description="Secreted protein" evidence="1">
    <location>
        <begin position="26"/>
        <end position="116"/>
    </location>
</feature>
<sequence>MNSYLRPFTCFALVLLLGYASVVLATARGQAPAVGEMVICSGFGTHVVQVDANGNPTGPAHICPDGVASFVSVDAPVPVLPLRRIANGEVLSVKRAVALAQAARLRATARGPPAVA</sequence>
<dbReference type="STRING" id="1461693.ATO10_14529"/>
<reference evidence="2 3" key="1">
    <citation type="submission" date="2013-04" db="EMBL/GenBank/DDBJ databases">
        <title>Shimia sp. 22II-S11-Z10 Genome Sequencing.</title>
        <authorList>
            <person name="Lai Q."/>
            <person name="Li G."/>
            <person name="Shao Z."/>
        </authorList>
    </citation>
    <scope>NUCLEOTIDE SEQUENCE [LARGE SCALE GENOMIC DNA]</scope>
    <source>
        <strain evidence="3">22II-S11-Z10</strain>
    </source>
</reference>
<evidence type="ECO:0000313" key="3">
    <source>
        <dbReference type="Proteomes" id="UP000024836"/>
    </source>
</evidence>
<gene>
    <name evidence="2" type="ORF">ATO10_14529</name>
</gene>
<dbReference type="OrthoDB" id="7863585at2"/>
<organism evidence="2 3">
    <name type="scientific">Actibacterium atlanticum</name>
    <dbReference type="NCBI Taxonomy" id="1461693"/>
    <lineage>
        <taxon>Bacteria</taxon>
        <taxon>Pseudomonadati</taxon>
        <taxon>Pseudomonadota</taxon>
        <taxon>Alphaproteobacteria</taxon>
        <taxon>Rhodobacterales</taxon>
        <taxon>Roseobacteraceae</taxon>
        <taxon>Actibacterium</taxon>
    </lineage>
</organism>
<feature type="signal peptide" evidence="1">
    <location>
        <begin position="1"/>
        <end position="25"/>
    </location>
</feature>
<protein>
    <recommendedName>
        <fullName evidence="4">Secreted protein</fullName>
    </recommendedName>
</protein>
<name>A0A058ZJN8_9RHOB</name>
<keyword evidence="3" id="KW-1185">Reference proteome</keyword>
<dbReference type="AlphaFoldDB" id="A0A058ZJN8"/>
<proteinExistence type="predicted"/>
<dbReference type="eggNOG" id="ENOG5033C4A">
    <property type="taxonomic scope" value="Bacteria"/>
</dbReference>